<dbReference type="InterPro" id="IPR050641">
    <property type="entry name" value="RIFMO-like"/>
</dbReference>
<reference evidence="5 6" key="1">
    <citation type="journal article" date="2017" name="Chemistry">
        <title>Isolation, Biosynthesis and Chemical Modifications of Rubterolones A-F: Rare Tropolone Alkaloids from Actinomadura sp. 5-2.</title>
        <authorList>
            <person name="Guo H."/>
            <person name="Benndorf R."/>
            <person name="Leichnitz D."/>
            <person name="Klassen J.L."/>
            <person name="Vollmers J."/>
            <person name="Gorls H."/>
            <person name="Steinacker M."/>
            <person name="Weigel C."/>
            <person name="Dahse H.M."/>
            <person name="Kaster A.K."/>
            <person name="de Beer Z.W."/>
            <person name="Poulsen M."/>
            <person name="Beemelmanns C."/>
        </authorList>
    </citation>
    <scope>NUCLEOTIDE SEQUENCE [LARGE SCALE GENOMIC DNA]</scope>
    <source>
        <strain evidence="5 6">5-2</strain>
    </source>
</reference>
<feature type="domain" description="FAD-binding" evidence="4">
    <location>
        <begin position="6"/>
        <end position="350"/>
    </location>
</feature>
<keyword evidence="5" id="KW-0560">Oxidoreductase</keyword>
<keyword evidence="6" id="KW-1185">Reference proteome</keyword>
<dbReference type="InterPro" id="IPR036188">
    <property type="entry name" value="FAD/NAD-bd_sf"/>
</dbReference>
<evidence type="ECO:0000256" key="1">
    <source>
        <dbReference type="ARBA" id="ARBA00001974"/>
    </source>
</evidence>
<evidence type="ECO:0000259" key="4">
    <source>
        <dbReference type="Pfam" id="PF01494"/>
    </source>
</evidence>
<evidence type="ECO:0000256" key="2">
    <source>
        <dbReference type="ARBA" id="ARBA00022630"/>
    </source>
</evidence>
<dbReference type="PRINTS" id="PR00420">
    <property type="entry name" value="RNGMNOXGNASE"/>
</dbReference>
<dbReference type="Pfam" id="PF01494">
    <property type="entry name" value="FAD_binding_3"/>
    <property type="match status" value="1"/>
</dbReference>
<dbReference type="GO" id="GO:0008688">
    <property type="term" value="F:3-(3-hydroxyphenyl)propionate hydroxylase activity"/>
    <property type="evidence" value="ECO:0007669"/>
    <property type="project" value="UniProtKB-EC"/>
</dbReference>
<dbReference type="EC" id="1.14.13.127" evidence="5"/>
<dbReference type="Gene3D" id="3.30.70.2450">
    <property type="match status" value="1"/>
</dbReference>
<comment type="caution">
    <text evidence="5">The sequence shown here is derived from an EMBL/GenBank/DDBJ whole genome shotgun (WGS) entry which is preliminary data.</text>
</comment>
<evidence type="ECO:0000313" key="6">
    <source>
        <dbReference type="Proteomes" id="UP000242367"/>
    </source>
</evidence>
<gene>
    <name evidence="5" type="primary">mhpA_3</name>
    <name evidence="5" type="ORF">BTM25_50330</name>
</gene>
<dbReference type="SUPFAM" id="SSF51905">
    <property type="entry name" value="FAD/NAD(P)-binding domain"/>
    <property type="match status" value="1"/>
</dbReference>
<evidence type="ECO:0000256" key="3">
    <source>
        <dbReference type="ARBA" id="ARBA00022827"/>
    </source>
</evidence>
<dbReference type="AlphaFoldDB" id="A0A2P4UCQ3"/>
<organism evidence="5 6">
    <name type="scientific">Actinomadura rubteroloni</name>
    <dbReference type="NCBI Taxonomy" id="1926885"/>
    <lineage>
        <taxon>Bacteria</taxon>
        <taxon>Bacillati</taxon>
        <taxon>Actinomycetota</taxon>
        <taxon>Actinomycetes</taxon>
        <taxon>Streptosporangiales</taxon>
        <taxon>Thermomonosporaceae</taxon>
        <taxon>Actinomadura</taxon>
    </lineage>
</organism>
<protein>
    <submittedName>
        <fullName evidence="5">3-(3-hydroxy-phenyl)propionate/3-hydroxycinnamic acid hydroxylase</fullName>
        <ecNumber evidence="5">1.14.13.127</ecNumber>
    </submittedName>
</protein>
<dbReference type="Proteomes" id="UP000242367">
    <property type="component" value="Unassembled WGS sequence"/>
</dbReference>
<keyword evidence="2" id="KW-0285">Flavoprotein</keyword>
<dbReference type="PANTHER" id="PTHR43004:SF19">
    <property type="entry name" value="BINDING MONOOXYGENASE, PUTATIVE (JCVI)-RELATED"/>
    <property type="match status" value="1"/>
</dbReference>
<name>A0A2P4UCQ3_9ACTN</name>
<evidence type="ECO:0000313" key="5">
    <source>
        <dbReference type="EMBL" id="POM22828.1"/>
    </source>
</evidence>
<dbReference type="RefSeq" id="WP_103565510.1">
    <property type="nucleotide sequence ID" value="NZ_MTBP01000004.1"/>
</dbReference>
<dbReference type="InterPro" id="IPR002938">
    <property type="entry name" value="FAD-bd"/>
</dbReference>
<proteinExistence type="predicted"/>
<dbReference type="EMBL" id="MTBP01000004">
    <property type="protein sequence ID" value="POM22828.1"/>
    <property type="molecule type" value="Genomic_DNA"/>
</dbReference>
<sequence length="512" mass="54860">MGAAPPVVVAGAGPVGLTLAGELALHGVEVLVLERRATPDPLVKAGSIGPLAAGFLRRRGLGDALDRAERRTLERYEQMARASAIPPESVVPREHLAGLEKVEHRDASRRRMRVEQPVLVELLTEHVTRLGVRVLREREVVGVDQDDHEVGVTVAAPDGASTFRASFLIGCDGGDSAVRRLAGIPFVGTAPTVTGRQGVVRLADGDRLPHGFHYTAAGLVVWGLGVDRVAVIEFDGPPDPDAGPMTRAELQESLRRVSGREVTITAMETGGRFSDPALQAETYRLGRVLVAGDAAHLHAPFGGQGLNTGITDAANLGWKLAAHLNGWAREGLLDTYHAERHPVGARLLANTRAQTALMRPDAHSTALRALVDRFLDLREARLFAGDLLSGTDLPYAVACEHPLAGTFCPDMTLRTSGGRQIGLADLTAAGRGVLLDLSDDPGLRRAAAPWTHRVDVVTAVTDRPGPRALLVRPDGYIAWAWSEDGEFSVRSLLQSLRTWFGRRRIDRAEAAA</sequence>
<dbReference type="Pfam" id="PF21274">
    <property type="entry name" value="Rng_hyd_C"/>
    <property type="match status" value="1"/>
</dbReference>
<dbReference type="Gene3D" id="3.50.50.60">
    <property type="entry name" value="FAD/NAD(P)-binding domain"/>
    <property type="match status" value="1"/>
</dbReference>
<dbReference type="GO" id="GO:0071949">
    <property type="term" value="F:FAD binding"/>
    <property type="evidence" value="ECO:0007669"/>
    <property type="project" value="InterPro"/>
</dbReference>
<comment type="cofactor">
    <cofactor evidence="1">
        <name>FAD</name>
        <dbReference type="ChEBI" id="CHEBI:57692"/>
    </cofactor>
</comment>
<dbReference type="Gene3D" id="3.40.30.120">
    <property type="match status" value="1"/>
</dbReference>
<accession>A0A2P4UCQ3</accession>
<dbReference type="PANTHER" id="PTHR43004">
    <property type="entry name" value="TRK SYSTEM POTASSIUM UPTAKE PROTEIN"/>
    <property type="match status" value="1"/>
</dbReference>
<keyword evidence="3" id="KW-0274">FAD</keyword>